<evidence type="ECO:0000313" key="2">
    <source>
        <dbReference type="Proteomes" id="UP000601055"/>
    </source>
</evidence>
<accession>A0A923DYG7</accession>
<reference evidence="1" key="1">
    <citation type="submission" date="2019-11" db="EMBL/GenBank/DDBJ databases">
        <title>Description of Pedobacter sp. LMG 31464T.</title>
        <authorList>
            <person name="Carlier A."/>
            <person name="Qi S."/>
            <person name="Vandamme P."/>
        </authorList>
    </citation>
    <scope>NUCLEOTIDE SEQUENCE</scope>
    <source>
        <strain evidence="1">LMG 31464</strain>
    </source>
</reference>
<keyword evidence="2" id="KW-1185">Reference proteome</keyword>
<dbReference type="RefSeq" id="WP_182923047.1">
    <property type="nucleotide sequence ID" value="NZ_WNXD01000002.1"/>
</dbReference>
<proteinExistence type="predicted"/>
<protein>
    <submittedName>
        <fullName evidence="1">YtxH domain-containing protein</fullName>
    </submittedName>
</protein>
<organism evidence="1 2">
    <name type="scientific">Pedobacter planticolens</name>
    <dbReference type="NCBI Taxonomy" id="2679964"/>
    <lineage>
        <taxon>Bacteria</taxon>
        <taxon>Pseudomonadati</taxon>
        <taxon>Bacteroidota</taxon>
        <taxon>Sphingobacteriia</taxon>
        <taxon>Sphingobacteriales</taxon>
        <taxon>Sphingobacteriaceae</taxon>
        <taxon>Pedobacter</taxon>
    </lineage>
</organism>
<comment type="caution">
    <text evidence="1">The sequence shown here is derived from an EMBL/GenBank/DDBJ whole genome shotgun (WGS) entry which is preliminary data.</text>
</comment>
<sequence>MTKQTKILTGLLAGAALGAVVALVIATDKNDELKGKVSDWFCDLLASSKDKLSTVGSLVKDNLAKVNA</sequence>
<dbReference type="AlphaFoldDB" id="A0A923DYG7"/>
<dbReference type="Proteomes" id="UP000601055">
    <property type="component" value="Unassembled WGS sequence"/>
</dbReference>
<dbReference type="EMBL" id="WNXD01000002">
    <property type="protein sequence ID" value="MBB2146389.1"/>
    <property type="molecule type" value="Genomic_DNA"/>
</dbReference>
<name>A0A923DYG7_9SPHI</name>
<gene>
    <name evidence="1" type="ORF">GM921_12885</name>
</gene>
<evidence type="ECO:0000313" key="1">
    <source>
        <dbReference type="EMBL" id="MBB2146389.1"/>
    </source>
</evidence>